<evidence type="ECO:0000256" key="8">
    <source>
        <dbReference type="ARBA" id="ARBA00023180"/>
    </source>
</evidence>
<dbReference type="SUPFAM" id="SSF57586">
    <property type="entry name" value="TNF receptor-like"/>
    <property type="match status" value="1"/>
</dbReference>
<sequence length="408" mass="44749">MDFDCSRELAHLFFCGCSGFQSQQCEHVGTCLCPSAHRTVAHWANVPVNFNRKRNWTEFTQNHRRRYGMDCLMDEYYHGGQCHKCPQCPPGQELKEDCGYGVGVSAVCAICDVRWFKEAWGSHPCALCQSCRRLNRYQIKHCTHTDNSVCGNCLPGFFSKLRLDGLEDLECLPCGPTSFRNIQCSREEGTGVAKAHTSAPPIHDVSSIVTACAATAILTTVLFTIVCVTYQTRSSLRKTCKRCLSPVSNGHHDSDAASVPMTTLHTVKQGTEVDTSNPCLLLMDPCTLDEVTTTMSSDLGLHGCEVLPLVRSLACTDPATGVLMQATETPEVSSSDSALSSQHVILTLVEGQSTVRSCCAAEQRTAWGLHAPVECTELDLQYLSNAPELQTFRPSDFIARNIPQCPQA</sequence>
<evidence type="ECO:0000313" key="10">
    <source>
        <dbReference type="EMBL" id="KAF4113184.1"/>
    </source>
</evidence>
<dbReference type="EMBL" id="JAAMOB010000005">
    <property type="protein sequence ID" value="KAF4113184.1"/>
    <property type="molecule type" value="Genomic_DNA"/>
</dbReference>
<dbReference type="PANTHER" id="PTHR12120:SF1">
    <property type="entry name" value="TUMOR NECROSIS FACTOR RECEPTOR SUPERFAMILY MEMBER 19"/>
    <property type="match status" value="1"/>
</dbReference>
<evidence type="ECO:0000256" key="6">
    <source>
        <dbReference type="ARBA" id="ARBA00023157"/>
    </source>
</evidence>
<dbReference type="GO" id="GO:0038023">
    <property type="term" value="F:signaling receptor activity"/>
    <property type="evidence" value="ECO:0007669"/>
    <property type="project" value="InterPro"/>
</dbReference>
<evidence type="ECO:0000256" key="7">
    <source>
        <dbReference type="ARBA" id="ARBA00023170"/>
    </source>
</evidence>
<comment type="caution">
    <text evidence="10">The sequence shown here is derived from an EMBL/GenBank/DDBJ whole genome shotgun (WGS) entry which is preliminary data.</text>
</comment>
<dbReference type="GO" id="GO:0005886">
    <property type="term" value="C:plasma membrane"/>
    <property type="evidence" value="ECO:0007669"/>
    <property type="project" value="TreeGrafter"/>
</dbReference>
<dbReference type="SMART" id="SM00208">
    <property type="entry name" value="TNFR"/>
    <property type="match status" value="2"/>
</dbReference>
<gene>
    <name evidence="10" type="ORF">G5714_005729</name>
</gene>
<dbReference type="GO" id="GO:0046330">
    <property type="term" value="P:positive regulation of JNK cascade"/>
    <property type="evidence" value="ECO:0007669"/>
    <property type="project" value="InterPro"/>
</dbReference>
<accession>A0A7J6D1Y7</accession>
<protein>
    <recommendedName>
        <fullName evidence="9">TNFR-Cys domain-containing protein</fullName>
    </recommendedName>
</protein>
<name>A0A7J6D1Y7_9TELE</name>
<feature type="domain" description="TNFR-Cys" evidence="9">
    <location>
        <begin position="71"/>
        <end position="108"/>
    </location>
</feature>
<evidence type="ECO:0000256" key="3">
    <source>
        <dbReference type="ARBA" id="ARBA00022737"/>
    </source>
</evidence>
<dbReference type="PANTHER" id="PTHR12120">
    <property type="entry name" value="TNFR-CYS DOMAIN-CONTAINING PROTEIN"/>
    <property type="match status" value="1"/>
</dbReference>
<dbReference type="Proteomes" id="UP000579812">
    <property type="component" value="Unassembled WGS sequence"/>
</dbReference>
<evidence type="ECO:0000313" key="11">
    <source>
        <dbReference type="Proteomes" id="UP000579812"/>
    </source>
</evidence>
<dbReference type="AlphaFoldDB" id="A0A7J6D1Y7"/>
<keyword evidence="3" id="KW-0677">Repeat</keyword>
<proteinExistence type="predicted"/>
<evidence type="ECO:0000256" key="5">
    <source>
        <dbReference type="ARBA" id="ARBA00023136"/>
    </source>
</evidence>
<dbReference type="InterPro" id="IPR001368">
    <property type="entry name" value="TNFR/NGFR_Cys_rich_reg"/>
</dbReference>
<evidence type="ECO:0000256" key="2">
    <source>
        <dbReference type="ARBA" id="ARBA00022692"/>
    </source>
</evidence>
<evidence type="ECO:0000256" key="1">
    <source>
        <dbReference type="ARBA" id="ARBA00004167"/>
    </source>
</evidence>
<keyword evidence="8" id="KW-0325">Glycoprotein</keyword>
<evidence type="ECO:0000256" key="4">
    <source>
        <dbReference type="ARBA" id="ARBA00022989"/>
    </source>
</evidence>
<dbReference type="PROSITE" id="PS00652">
    <property type="entry name" value="TNFR_NGFR_1"/>
    <property type="match status" value="2"/>
</dbReference>
<dbReference type="GO" id="GO:0043123">
    <property type="term" value="P:positive regulation of canonical NF-kappaB signal transduction"/>
    <property type="evidence" value="ECO:0007669"/>
    <property type="project" value="InterPro"/>
</dbReference>
<keyword evidence="7" id="KW-0675">Receptor</keyword>
<dbReference type="Gene3D" id="2.10.50.10">
    <property type="entry name" value="Tumor Necrosis Factor Receptor, subunit A, domain 2"/>
    <property type="match status" value="2"/>
</dbReference>
<reference evidence="10 11" key="1">
    <citation type="submission" date="2020-04" db="EMBL/GenBank/DDBJ databases">
        <title>Chromosome-level genome assembly of a cyprinid fish Onychostoma macrolepis by integration of Nanopore Sequencing, Bionano and Hi-C technology.</title>
        <authorList>
            <person name="Wang D."/>
        </authorList>
    </citation>
    <scope>NUCLEOTIDE SEQUENCE [LARGE SCALE GENOMIC DNA]</scope>
    <source>
        <strain evidence="10">SWU-2019</strain>
        <tissue evidence="10">Muscle</tissue>
    </source>
</reference>
<keyword evidence="5" id="KW-0472">Membrane</keyword>
<evidence type="ECO:0000259" key="9">
    <source>
        <dbReference type="PROSITE" id="PS00652"/>
    </source>
</evidence>
<keyword evidence="6" id="KW-1015">Disulfide bond</keyword>
<organism evidence="10 11">
    <name type="scientific">Onychostoma macrolepis</name>
    <dbReference type="NCBI Taxonomy" id="369639"/>
    <lineage>
        <taxon>Eukaryota</taxon>
        <taxon>Metazoa</taxon>
        <taxon>Chordata</taxon>
        <taxon>Craniata</taxon>
        <taxon>Vertebrata</taxon>
        <taxon>Euteleostomi</taxon>
        <taxon>Actinopterygii</taxon>
        <taxon>Neopterygii</taxon>
        <taxon>Teleostei</taxon>
        <taxon>Ostariophysi</taxon>
        <taxon>Cypriniformes</taxon>
        <taxon>Cyprinidae</taxon>
        <taxon>Acrossocheilinae</taxon>
        <taxon>Onychostoma</taxon>
    </lineage>
</organism>
<feature type="domain" description="TNFR-Cys" evidence="9">
    <location>
        <begin position="111"/>
        <end position="150"/>
    </location>
</feature>
<keyword evidence="11" id="KW-1185">Reference proteome</keyword>
<comment type="subcellular location">
    <subcellularLocation>
        <location evidence="1">Membrane</location>
        <topology evidence="1">Single-pass membrane protein</topology>
    </subcellularLocation>
</comment>
<dbReference type="InterPro" id="IPR047526">
    <property type="entry name" value="TNR19/27/EDAR"/>
</dbReference>
<keyword evidence="4" id="KW-1133">Transmembrane helix</keyword>
<keyword evidence="2" id="KW-0812">Transmembrane</keyword>